<feature type="domain" description="TonB-dependent receptor plug" evidence="12">
    <location>
        <begin position="59"/>
        <end position="146"/>
    </location>
</feature>
<keyword evidence="4 8" id="KW-0812">Transmembrane</keyword>
<dbReference type="GO" id="GO:0015344">
    <property type="term" value="F:siderophore uptake transmembrane transporter activity"/>
    <property type="evidence" value="ECO:0007669"/>
    <property type="project" value="TreeGrafter"/>
</dbReference>
<evidence type="ECO:0000256" key="5">
    <source>
        <dbReference type="ARBA" id="ARBA00023077"/>
    </source>
</evidence>
<dbReference type="InterPro" id="IPR010100">
    <property type="entry name" value="TonB-dep_Cu_rcpt"/>
</dbReference>
<comment type="subcellular location">
    <subcellularLocation>
        <location evidence="1 8">Cell outer membrane</location>
        <topology evidence="1 8">Multi-pass membrane protein</topology>
    </subcellularLocation>
</comment>
<dbReference type="NCBIfam" id="TIGR01778">
    <property type="entry name" value="TonB-copper"/>
    <property type="match status" value="1"/>
</dbReference>
<keyword evidence="3 8" id="KW-1134">Transmembrane beta strand</keyword>
<dbReference type="Proteomes" id="UP000480684">
    <property type="component" value="Unassembled WGS sequence"/>
</dbReference>
<proteinExistence type="inferred from homology"/>
<keyword evidence="5 9" id="KW-0798">TonB box</keyword>
<evidence type="ECO:0000256" key="9">
    <source>
        <dbReference type="RuleBase" id="RU003357"/>
    </source>
</evidence>
<dbReference type="InterPro" id="IPR037066">
    <property type="entry name" value="Plug_dom_sf"/>
</dbReference>
<protein>
    <submittedName>
        <fullName evidence="13">TonB-dependent copper receptor</fullName>
    </submittedName>
</protein>
<dbReference type="InterPro" id="IPR036942">
    <property type="entry name" value="Beta-barrel_TonB_sf"/>
</dbReference>
<comment type="caution">
    <text evidence="13">The sequence shown here is derived from an EMBL/GenBank/DDBJ whole genome shotgun (WGS) entry which is preliminary data.</text>
</comment>
<evidence type="ECO:0000256" key="3">
    <source>
        <dbReference type="ARBA" id="ARBA00022452"/>
    </source>
</evidence>
<dbReference type="RefSeq" id="WP_163679179.1">
    <property type="nucleotide sequence ID" value="NZ_JAAIYP010000037.1"/>
</dbReference>
<evidence type="ECO:0000256" key="2">
    <source>
        <dbReference type="ARBA" id="ARBA00022448"/>
    </source>
</evidence>
<dbReference type="InterPro" id="IPR012910">
    <property type="entry name" value="Plug_dom"/>
</dbReference>
<gene>
    <name evidence="13" type="ORF">G4223_10950</name>
</gene>
<evidence type="ECO:0000313" key="14">
    <source>
        <dbReference type="Proteomes" id="UP000480684"/>
    </source>
</evidence>
<keyword evidence="14" id="KW-1185">Reference proteome</keyword>
<evidence type="ECO:0000256" key="1">
    <source>
        <dbReference type="ARBA" id="ARBA00004571"/>
    </source>
</evidence>
<dbReference type="CDD" id="cd01347">
    <property type="entry name" value="ligand_gated_channel"/>
    <property type="match status" value="1"/>
</dbReference>
<dbReference type="GO" id="GO:0009279">
    <property type="term" value="C:cell outer membrane"/>
    <property type="evidence" value="ECO:0007669"/>
    <property type="project" value="UniProtKB-SubCell"/>
</dbReference>
<evidence type="ECO:0000256" key="10">
    <source>
        <dbReference type="SAM" id="SignalP"/>
    </source>
</evidence>
<feature type="chain" id="PRO_5028948044" evidence="10">
    <location>
        <begin position="29"/>
        <end position="702"/>
    </location>
</feature>
<sequence length="702" mass="75385">MKSHSFRLSGVSLAALTLSAVAPTHAWAQYVLPEVEVIAEPPADPNQITIDLNDPTIPPAVDAGELLRSVPGISAGRMGGHGVDPVIRGQKSNQLNIINDGAFTFGGCPNRMDPPTSTIAPETMDRVTVIKGYQSVTNGPGATGGTIRFDRDPPKVTADKPYAVKAGGGYDSNGATRDGWLQATGGTEAGYVRGGGNWKSGENYKDGNDQKVRAAFSQFGGGLEAGWTPRDTLLSLGYQYNKAEDVLFAGASMDAPLDETDTIRLKFETRRLATGALDTVRFNAYASLLDHVMDNYSLRVPASAATRRNVVDADSDTYGGQFAADWLVGDTKLTTGMDVQVNNRDARRYSRVGSAVDLESDAYLESVTWPDVTIGQYGLFGEGTIPFQSARRLKLGARYDHVAVDYGAADQTTSQNTGTYNTANDLYSAYYGKRAGDQTENNLGGLIRFEQDVGGTTLFAGLSRAVRTADATERGIAHKPLGTNKAWVGNPNIDPEAHHQLDLGATTKAQDWSLNGSVYYDRVQDFILRDSARGQSGILKSDNATIYRNVAAHMAGLDIGGQYRVATNWTIATDIAYTYAKNLDDDSAIAQIPPLSGSLSVAYAPEGWSLGSRMRWAATQTRVDNDVTTGSGQDTGETSGYAVFDLYGSYAVTEGFVLDAGITNLLDHTYAEHLNRSSSFDNAVTQVNEAGRSFYLRTRVAF</sequence>
<evidence type="ECO:0000313" key="13">
    <source>
        <dbReference type="EMBL" id="NFV80625.1"/>
    </source>
</evidence>
<dbReference type="PROSITE" id="PS52016">
    <property type="entry name" value="TONB_DEPENDENT_REC_3"/>
    <property type="match status" value="1"/>
</dbReference>
<dbReference type="GO" id="GO:0044718">
    <property type="term" value="P:siderophore transmembrane transport"/>
    <property type="evidence" value="ECO:0007669"/>
    <property type="project" value="TreeGrafter"/>
</dbReference>
<accession>A0A7C9QU55</accession>
<evidence type="ECO:0000256" key="7">
    <source>
        <dbReference type="ARBA" id="ARBA00023237"/>
    </source>
</evidence>
<keyword evidence="10" id="KW-0732">Signal</keyword>
<evidence type="ECO:0000256" key="4">
    <source>
        <dbReference type="ARBA" id="ARBA00022692"/>
    </source>
</evidence>
<evidence type="ECO:0000256" key="8">
    <source>
        <dbReference type="PROSITE-ProRule" id="PRU01360"/>
    </source>
</evidence>
<dbReference type="Pfam" id="PF00593">
    <property type="entry name" value="TonB_dep_Rec_b-barrel"/>
    <property type="match status" value="1"/>
</dbReference>
<dbReference type="InterPro" id="IPR039426">
    <property type="entry name" value="TonB-dep_rcpt-like"/>
</dbReference>
<keyword evidence="7 8" id="KW-0998">Cell outer membrane</keyword>
<keyword evidence="13" id="KW-0675">Receptor</keyword>
<dbReference type="AlphaFoldDB" id="A0A7C9QU55"/>
<dbReference type="Gene3D" id="2.40.170.20">
    <property type="entry name" value="TonB-dependent receptor, beta-barrel domain"/>
    <property type="match status" value="1"/>
</dbReference>
<dbReference type="InterPro" id="IPR000531">
    <property type="entry name" value="Beta-barrel_TonB"/>
</dbReference>
<dbReference type="SUPFAM" id="SSF56935">
    <property type="entry name" value="Porins"/>
    <property type="match status" value="1"/>
</dbReference>
<dbReference type="Pfam" id="PF07715">
    <property type="entry name" value="Plug"/>
    <property type="match status" value="1"/>
</dbReference>
<organism evidence="13 14">
    <name type="scientific">Magnetospirillum aberrantis SpK</name>
    <dbReference type="NCBI Taxonomy" id="908842"/>
    <lineage>
        <taxon>Bacteria</taxon>
        <taxon>Pseudomonadati</taxon>
        <taxon>Pseudomonadota</taxon>
        <taxon>Alphaproteobacteria</taxon>
        <taxon>Rhodospirillales</taxon>
        <taxon>Rhodospirillaceae</taxon>
        <taxon>Magnetospirillum</taxon>
    </lineage>
</organism>
<name>A0A7C9QU55_9PROT</name>
<dbReference type="EMBL" id="JAAIYP010000037">
    <property type="protein sequence ID" value="NFV80625.1"/>
    <property type="molecule type" value="Genomic_DNA"/>
</dbReference>
<evidence type="ECO:0000256" key="6">
    <source>
        <dbReference type="ARBA" id="ARBA00023136"/>
    </source>
</evidence>
<reference evidence="13 14" key="1">
    <citation type="submission" date="2020-02" db="EMBL/GenBank/DDBJ databases">
        <authorList>
            <person name="Dziuba M."/>
            <person name="Kuznetsov B."/>
            <person name="Mardanov A."/>
            <person name="Ravin N."/>
            <person name="Grouzdev D."/>
        </authorList>
    </citation>
    <scope>NUCLEOTIDE SEQUENCE [LARGE SCALE GENOMIC DNA]</scope>
    <source>
        <strain evidence="13 14">SpK</strain>
    </source>
</reference>
<keyword evidence="6 8" id="KW-0472">Membrane</keyword>
<feature type="domain" description="TonB-dependent receptor-like beta-barrel" evidence="11">
    <location>
        <begin position="187"/>
        <end position="665"/>
    </location>
</feature>
<dbReference type="PANTHER" id="PTHR30069:SF49">
    <property type="entry name" value="OUTER MEMBRANE PROTEIN C"/>
    <property type="match status" value="1"/>
</dbReference>
<evidence type="ECO:0000259" key="12">
    <source>
        <dbReference type="Pfam" id="PF07715"/>
    </source>
</evidence>
<evidence type="ECO:0000259" key="11">
    <source>
        <dbReference type="Pfam" id="PF00593"/>
    </source>
</evidence>
<comment type="similarity">
    <text evidence="8 9">Belongs to the TonB-dependent receptor family.</text>
</comment>
<dbReference type="Gene3D" id="2.170.130.10">
    <property type="entry name" value="TonB-dependent receptor, plug domain"/>
    <property type="match status" value="1"/>
</dbReference>
<dbReference type="PANTHER" id="PTHR30069">
    <property type="entry name" value="TONB-DEPENDENT OUTER MEMBRANE RECEPTOR"/>
    <property type="match status" value="1"/>
</dbReference>
<keyword evidence="2 8" id="KW-0813">Transport</keyword>
<feature type="signal peptide" evidence="10">
    <location>
        <begin position="1"/>
        <end position="28"/>
    </location>
</feature>